<dbReference type="SUPFAM" id="SSF56349">
    <property type="entry name" value="DNA breaking-rejoining enzymes"/>
    <property type="match status" value="1"/>
</dbReference>
<sequence length="157" mass="18041">MGAIMGGFRRGELIALDEDDCDFENNRLRIDESISSTKNGQADITDTKNEASNDYVDMPQWYMEELAVHVKGMRKLRFEAKANGTWKGGDRNFVFHSGTGKPYYHTTPSQQWKNWCERYGFHNVSLHGLLHTNATYLLGQGASIKEIQHRLRHSTFK</sequence>
<dbReference type="Pfam" id="PF00589">
    <property type="entry name" value="Phage_integrase"/>
    <property type="match status" value="1"/>
</dbReference>
<proteinExistence type="predicted"/>
<dbReference type="Proteomes" id="UP001242811">
    <property type="component" value="Unassembled WGS sequence"/>
</dbReference>
<dbReference type="PROSITE" id="PS51898">
    <property type="entry name" value="TYR_RECOMBINASE"/>
    <property type="match status" value="1"/>
</dbReference>
<feature type="domain" description="Tyr recombinase" evidence="2">
    <location>
        <begin position="1"/>
        <end position="157"/>
    </location>
</feature>
<keyword evidence="1" id="KW-0233">DNA recombination</keyword>
<protein>
    <submittedName>
        <fullName evidence="3">Integrase</fullName>
    </submittedName>
</protein>
<reference evidence="3 4" key="1">
    <citation type="submission" date="2023-07" db="EMBL/GenBank/DDBJ databases">
        <title>Genomic Encyclopedia of Type Strains, Phase IV (KMG-IV): sequencing the most valuable type-strain genomes for metagenomic binning, comparative biology and taxonomic classification.</title>
        <authorList>
            <person name="Goeker M."/>
        </authorList>
    </citation>
    <scope>NUCLEOTIDE SEQUENCE [LARGE SCALE GENOMIC DNA]</scope>
    <source>
        <strain evidence="3 4">DSM 14914</strain>
    </source>
</reference>
<dbReference type="Gene3D" id="1.10.443.10">
    <property type="entry name" value="Intergrase catalytic core"/>
    <property type="match status" value="1"/>
</dbReference>
<dbReference type="InterPro" id="IPR013762">
    <property type="entry name" value="Integrase-like_cat_sf"/>
</dbReference>
<evidence type="ECO:0000256" key="1">
    <source>
        <dbReference type="ARBA" id="ARBA00023172"/>
    </source>
</evidence>
<comment type="caution">
    <text evidence="3">The sequence shown here is derived from an EMBL/GenBank/DDBJ whole genome shotgun (WGS) entry which is preliminary data.</text>
</comment>
<accession>A0ABU0KU86</accession>
<evidence type="ECO:0000313" key="4">
    <source>
        <dbReference type="Proteomes" id="UP001242811"/>
    </source>
</evidence>
<organism evidence="3 4">
    <name type="scientific">Paenibacillus brasilensis</name>
    <dbReference type="NCBI Taxonomy" id="128574"/>
    <lineage>
        <taxon>Bacteria</taxon>
        <taxon>Bacillati</taxon>
        <taxon>Bacillota</taxon>
        <taxon>Bacilli</taxon>
        <taxon>Bacillales</taxon>
        <taxon>Paenibacillaceae</taxon>
        <taxon>Paenibacillus</taxon>
    </lineage>
</organism>
<dbReference type="CDD" id="cd01189">
    <property type="entry name" value="INT_ICEBs1_C_like"/>
    <property type="match status" value="1"/>
</dbReference>
<gene>
    <name evidence="3" type="ORF">QOZ95_001162</name>
</gene>
<dbReference type="InterPro" id="IPR011010">
    <property type="entry name" value="DNA_brk_join_enz"/>
</dbReference>
<evidence type="ECO:0000313" key="3">
    <source>
        <dbReference type="EMBL" id="MDQ0493006.1"/>
    </source>
</evidence>
<name>A0ABU0KU86_9BACL</name>
<keyword evidence="4" id="KW-1185">Reference proteome</keyword>
<evidence type="ECO:0000259" key="2">
    <source>
        <dbReference type="PROSITE" id="PS51898"/>
    </source>
</evidence>
<dbReference type="InterPro" id="IPR002104">
    <property type="entry name" value="Integrase_catalytic"/>
</dbReference>
<dbReference type="EMBL" id="JAUSWA010000005">
    <property type="protein sequence ID" value="MDQ0493006.1"/>
    <property type="molecule type" value="Genomic_DNA"/>
</dbReference>